<evidence type="ECO:0000256" key="2">
    <source>
        <dbReference type="ARBA" id="ARBA00022801"/>
    </source>
</evidence>
<dbReference type="InterPro" id="IPR001547">
    <property type="entry name" value="Glyco_hydro_5"/>
</dbReference>
<dbReference type="GO" id="GO:0008422">
    <property type="term" value="F:beta-glucosidase activity"/>
    <property type="evidence" value="ECO:0007669"/>
    <property type="project" value="TreeGrafter"/>
</dbReference>
<evidence type="ECO:0000313" key="10">
    <source>
        <dbReference type="EMBL" id="KAA4103825.1"/>
    </source>
</evidence>
<dbReference type="Proteomes" id="UP000286031">
    <property type="component" value="Unassembled WGS sequence"/>
</dbReference>
<dbReference type="SUPFAM" id="SSF51445">
    <property type="entry name" value="(Trans)glycosidases"/>
    <property type="match status" value="1"/>
</dbReference>
<gene>
    <name evidence="11" type="ORF">DWV35_04135</name>
    <name evidence="10" type="ORF">F3D66_03130</name>
</gene>
<reference evidence="11 12" key="1">
    <citation type="submission" date="2018-08" db="EMBL/GenBank/DDBJ databases">
        <title>A genome reference for cultivated species of the human gut microbiota.</title>
        <authorList>
            <person name="Zou Y."/>
            <person name="Xue W."/>
            <person name="Luo G."/>
        </authorList>
    </citation>
    <scope>NUCLEOTIDE SEQUENCE [LARGE SCALE GENOMIC DNA]</scope>
    <source>
        <strain evidence="11 12">AF04-46</strain>
    </source>
</reference>
<keyword evidence="2 7" id="KW-0378">Hydrolase</keyword>
<organism evidence="11 12">
    <name type="scientific">Bacteroides ovatus</name>
    <dbReference type="NCBI Taxonomy" id="28116"/>
    <lineage>
        <taxon>Bacteria</taxon>
        <taxon>Pseudomonadati</taxon>
        <taxon>Bacteroidota</taxon>
        <taxon>Bacteroidia</taxon>
        <taxon>Bacteroidales</taxon>
        <taxon>Bacteroidaceae</taxon>
        <taxon>Bacteroides</taxon>
    </lineage>
</organism>
<evidence type="ECO:0000313" key="12">
    <source>
        <dbReference type="Proteomes" id="UP000286031"/>
    </source>
</evidence>
<dbReference type="Pfam" id="PF13004">
    <property type="entry name" value="BACON"/>
    <property type="match status" value="2"/>
</dbReference>
<evidence type="ECO:0000313" key="11">
    <source>
        <dbReference type="EMBL" id="RGX12480.1"/>
    </source>
</evidence>
<protein>
    <submittedName>
        <fullName evidence="10">Cellulase family glycosylhydrolase</fullName>
    </submittedName>
    <submittedName>
        <fullName evidence="11">Endoglucanase</fullName>
    </submittedName>
</protein>
<evidence type="ECO:0000313" key="13">
    <source>
        <dbReference type="Proteomes" id="UP000473905"/>
    </source>
</evidence>
<dbReference type="InterPro" id="IPR024361">
    <property type="entry name" value="BACON"/>
</dbReference>
<feature type="domain" description="BACON" evidence="9">
    <location>
        <begin position="154"/>
        <end position="204"/>
    </location>
</feature>
<dbReference type="InterPro" id="IPR017853">
    <property type="entry name" value="GH"/>
</dbReference>
<evidence type="ECO:0000256" key="1">
    <source>
        <dbReference type="ARBA" id="ARBA00005641"/>
    </source>
</evidence>
<keyword evidence="4" id="KW-0119">Carbohydrate metabolism</keyword>
<keyword evidence="6" id="KW-0624">Polysaccharide degradation</keyword>
<name>A0A413EXE8_BACOV</name>
<dbReference type="PROSITE" id="PS51257">
    <property type="entry name" value="PROKAR_LIPOPROTEIN"/>
    <property type="match status" value="1"/>
</dbReference>
<dbReference type="Gene3D" id="3.20.20.80">
    <property type="entry name" value="Glycosidases"/>
    <property type="match status" value="1"/>
</dbReference>
<reference evidence="10 13" key="2">
    <citation type="journal article" date="2019" name="Nat. Med.">
        <title>A library of human gut bacterial isolates paired with longitudinal multiomics data enables mechanistic microbiome research.</title>
        <authorList>
            <person name="Poyet M."/>
            <person name="Groussin M."/>
            <person name="Gibbons S.M."/>
            <person name="Avila-Pacheco J."/>
            <person name="Jiang X."/>
            <person name="Kearney S.M."/>
            <person name="Perrotta A.R."/>
            <person name="Berdy B."/>
            <person name="Zhao S."/>
            <person name="Lieberman T.D."/>
            <person name="Swanson P.K."/>
            <person name="Smith M."/>
            <person name="Roesemann S."/>
            <person name="Alexander J.E."/>
            <person name="Rich S.A."/>
            <person name="Livny J."/>
            <person name="Vlamakis H."/>
            <person name="Clish C."/>
            <person name="Bullock K."/>
            <person name="Deik A."/>
            <person name="Scott J."/>
            <person name="Pierce K.A."/>
            <person name="Xavier R.J."/>
            <person name="Alm E.J."/>
        </authorList>
    </citation>
    <scope>NUCLEOTIDE SEQUENCE [LARGE SCALE GENOMIC DNA]</scope>
    <source>
        <strain evidence="10 13">BIOML-A134</strain>
    </source>
</reference>
<dbReference type="EMBL" id="QSBI01000003">
    <property type="protein sequence ID" value="RGX12480.1"/>
    <property type="molecule type" value="Genomic_DNA"/>
</dbReference>
<dbReference type="InterPro" id="IPR050386">
    <property type="entry name" value="Glycosyl_hydrolase_5"/>
</dbReference>
<proteinExistence type="inferred from homology"/>
<dbReference type="GO" id="GO:0005576">
    <property type="term" value="C:extracellular region"/>
    <property type="evidence" value="ECO:0007669"/>
    <property type="project" value="TreeGrafter"/>
</dbReference>
<dbReference type="PANTHER" id="PTHR31297:SF41">
    <property type="entry name" value="ENDOGLUCANASE, PUTATIVE (AFU_ORTHOLOGUE AFUA_5G01830)-RELATED"/>
    <property type="match status" value="1"/>
</dbReference>
<dbReference type="AlphaFoldDB" id="A0A413EXE8"/>
<evidence type="ECO:0000256" key="4">
    <source>
        <dbReference type="ARBA" id="ARBA00023277"/>
    </source>
</evidence>
<keyword evidence="13" id="KW-1185">Reference proteome</keyword>
<feature type="domain" description="Glycoside hydrolase family 5" evidence="8">
    <location>
        <begin position="235"/>
        <end position="541"/>
    </location>
</feature>
<dbReference type="CDD" id="cd14948">
    <property type="entry name" value="BACON"/>
    <property type="match status" value="2"/>
</dbReference>
<evidence type="ECO:0000256" key="5">
    <source>
        <dbReference type="ARBA" id="ARBA00023295"/>
    </source>
</evidence>
<feature type="domain" description="BACON" evidence="9">
    <location>
        <begin position="60"/>
        <end position="117"/>
    </location>
</feature>
<dbReference type="PANTHER" id="PTHR31297">
    <property type="entry name" value="GLUCAN ENDO-1,6-BETA-GLUCOSIDASE B"/>
    <property type="match status" value="1"/>
</dbReference>
<keyword evidence="5 7" id="KW-0326">Glycosidase</keyword>
<evidence type="ECO:0000256" key="3">
    <source>
        <dbReference type="ARBA" id="ARBA00023001"/>
    </source>
</evidence>
<comment type="similarity">
    <text evidence="1 7">Belongs to the glycosyl hydrolase 5 (cellulase A) family.</text>
</comment>
<sequence length="569" mass="63991">MNKICSLWTYYIFCLAGVLLISCTEDEVAGTPFITVSKQELTFGKSGSETLLYIQSNVSYEVVSDSPEWCSITRQESDSKKTGKYLVSVTANPDTESRSTTIKVTGSEMNEVVQVNQLASDLLVGETHEVTVAGEGENFSIKMQASGDYEITIDAGWLHHNSSRALTEKVETFTADPNVGNEVRTAVITFMLNDLIESVTVIQNVSSIPEADMTGVEKNAMELMKEIAIGWNLGNSLEATGGETAWGNPATTKAMITKIKELGFSAVRIPCAWNDYLASDGSYEIQASWLNRVKEVVDYCVDNELYVILNIHWDGGWLENDIPNGYNKAVDQKQRALWQQIATFFRNCDERLIFAGCNEPNVEDADDMAVLLQYEQTFVDAVRATGGKNVYRNLIVQGPATDIDKTIQWMDRLPEDPTEGRMIVEVHYYSSWQFCGMEKDESWGKAFYFWGEENRGYAVGNYEGRWDNIGGEEYMKAQFQKLKTRFVEQNIPVLIGEFAAIRRQLSDEKAQRGHDLSRAAFDRCVVRQARAHGLVPFYWDRGDGVLNRNTLDIYDNLEYNGLIEGLATE</sequence>
<evidence type="ECO:0000256" key="7">
    <source>
        <dbReference type="RuleBase" id="RU361153"/>
    </source>
</evidence>
<evidence type="ECO:0000259" key="8">
    <source>
        <dbReference type="Pfam" id="PF00150"/>
    </source>
</evidence>
<dbReference type="GO" id="GO:0009986">
    <property type="term" value="C:cell surface"/>
    <property type="evidence" value="ECO:0007669"/>
    <property type="project" value="TreeGrafter"/>
</dbReference>
<dbReference type="Pfam" id="PF00150">
    <property type="entry name" value="Cellulase"/>
    <property type="match status" value="1"/>
</dbReference>
<comment type="caution">
    <text evidence="11">The sequence shown here is derived from an EMBL/GenBank/DDBJ whole genome shotgun (WGS) entry which is preliminary data.</text>
</comment>
<dbReference type="InterPro" id="IPR013783">
    <property type="entry name" value="Ig-like_fold"/>
</dbReference>
<keyword evidence="3" id="KW-0136">Cellulose degradation</keyword>
<accession>A0A413EXE8</accession>
<dbReference type="RefSeq" id="WP_117512237.1">
    <property type="nucleotide sequence ID" value="NZ_JAQCPI010000002.1"/>
</dbReference>
<evidence type="ECO:0000256" key="6">
    <source>
        <dbReference type="ARBA" id="ARBA00023326"/>
    </source>
</evidence>
<evidence type="ECO:0000259" key="9">
    <source>
        <dbReference type="Pfam" id="PF13004"/>
    </source>
</evidence>
<dbReference type="Proteomes" id="UP000473905">
    <property type="component" value="Unassembled WGS sequence"/>
</dbReference>
<dbReference type="EMBL" id="VWKB01000003">
    <property type="protein sequence ID" value="KAA4103825.1"/>
    <property type="molecule type" value="Genomic_DNA"/>
</dbReference>
<dbReference type="GO" id="GO:0030245">
    <property type="term" value="P:cellulose catabolic process"/>
    <property type="evidence" value="ECO:0007669"/>
    <property type="project" value="UniProtKB-KW"/>
</dbReference>
<dbReference type="Gene3D" id="2.60.40.10">
    <property type="entry name" value="Immunoglobulins"/>
    <property type="match status" value="2"/>
</dbReference>